<feature type="domain" description="D-serine dehydratase-like" evidence="3">
    <location>
        <begin position="335"/>
        <end position="440"/>
    </location>
</feature>
<dbReference type="Pfam" id="PF14031">
    <property type="entry name" value="D-ser_dehydrat"/>
    <property type="match status" value="1"/>
</dbReference>
<reference evidence="4 5" key="1">
    <citation type="journal article" date="2019" name="Environ. Microbiol.">
        <title>Species interactions and distinct microbial communities in high Arctic permafrost affected cryosols are associated with the CH4 and CO2 gas fluxes.</title>
        <authorList>
            <person name="Altshuler I."/>
            <person name="Hamel J."/>
            <person name="Turney S."/>
            <person name="Magnuson E."/>
            <person name="Levesque R."/>
            <person name="Greer C."/>
            <person name="Whyte L.G."/>
        </authorList>
    </citation>
    <scope>NUCLEOTIDE SEQUENCE [LARGE SCALE GENOMIC DNA]</scope>
    <source>
        <strain evidence="4 5">E4</strain>
    </source>
</reference>
<name>A0A502GKX3_9GAMM</name>
<dbReference type="PANTHER" id="PTHR28004">
    <property type="entry name" value="ZGC:162816-RELATED"/>
    <property type="match status" value="1"/>
</dbReference>
<dbReference type="OrthoDB" id="9811417at2"/>
<dbReference type="RefSeq" id="WP_140472931.1">
    <property type="nucleotide sequence ID" value="NZ_RCZD01000005.1"/>
</dbReference>
<protein>
    <submittedName>
        <fullName evidence="4">Amino acid deaminase</fullName>
    </submittedName>
</protein>
<dbReference type="Gene3D" id="2.40.37.20">
    <property type="entry name" value="D-serine dehydratase-like domain"/>
    <property type="match status" value="1"/>
</dbReference>
<dbReference type="Proteomes" id="UP000317663">
    <property type="component" value="Unassembled WGS sequence"/>
</dbReference>
<evidence type="ECO:0000259" key="3">
    <source>
        <dbReference type="SMART" id="SM01119"/>
    </source>
</evidence>
<dbReference type="EMBL" id="RCZD01000005">
    <property type="protein sequence ID" value="TPG62172.1"/>
    <property type="molecule type" value="Genomic_DNA"/>
</dbReference>
<evidence type="ECO:0000256" key="2">
    <source>
        <dbReference type="ARBA" id="ARBA00023239"/>
    </source>
</evidence>
<dbReference type="PANTHER" id="PTHR28004:SF8">
    <property type="entry name" value="D-SERINE DEAMINASE"/>
    <property type="match status" value="1"/>
</dbReference>
<dbReference type="InterPro" id="IPR026956">
    <property type="entry name" value="D-ser_dehydrat-like_dom"/>
</dbReference>
<dbReference type="AlphaFoldDB" id="A0A502GKX3"/>
<dbReference type="GO" id="GO:0016829">
    <property type="term" value="F:lyase activity"/>
    <property type="evidence" value="ECO:0007669"/>
    <property type="project" value="UniProtKB-KW"/>
</dbReference>
<evidence type="ECO:0000313" key="5">
    <source>
        <dbReference type="Proteomes" id="UP000317663"/>
    </source>
</evidence>
<comment type="caution">
    <text evidence="4">The sequence shown here is derived from an EMBL/GenBank/DDBJ whole genome shotgun (WGS) entry which is preliminary data.</text>
</comment>
<keyword evidence="5" id="KW-1185">Reference proteome</keyword>
<keyword evidence="2" id="KW-0456">Lyase</keyword>
<dbReference type="Pfam" id="PF01168">
    <property type="entry name" value="Ala_racemase_N"/>
    <property type="match status" value="1"/>
</dbReference>
<comment type="similarity">
    <text evidence="1">Belongs to the DSD1 family.</text>
</comment>
<dbReference type="SMART" id="SM01119">
    <property type="entry name" value="D-ser_dehydrat"/>
    <property type="match status" value="1"/>
</dbReference>
<dbReference type="InterPro" id="IPR029066">
    <property type="entry name" value="PLP-binding_barrel"/>
</dbReference>
<sequence>MSEPDFSEPYDFSELYDLSSLYDFSTQPVNTQTKGLGALPGEACMADIGEQGWNILREEVSLPVAVLLEERIEHNLSWMREFISRYHLKLAPHGKTTMSPELYQLQLDYGAWGITLATAPQVNAAFQHGVRRVIMANQLNGKANMAIIAGLLDHDTEFDFTCIVDSADNVDALGDFFAARGQTLRVLLEYGLMGGRSGVRNAGQEQQVLDAIQRWPQSIKLVGVEIYEGVIDEEAPIRAFLQQVMSRTEALAQAGLFAEPTVILTGAGSAWYDVVAEEFSRGDKYLDAAQRFTLEVILRSGCYLTHDAGVYEKANQRIQAHNPVAREMNSSLQPALQVWAYVQSLPEPGRAIIGLGKRDAGADAGFPVVAGHFRPETTRSAGYTTVVPAPKVWEIVKMMDQHAFMSLPPEADIKVGDMLLFDISHPCLTFDKWRQLLRVNEQWDVTGAVTTWF</sequence>
<dbReference type="InterPro" id="IPR051466">
    <property type="entry name" value="D-amino_acid_metab_enzyme"/>
</dbReference>
<evidence type="ECO:0000313" key="4">
    <source>
        <dbReference type="EMBL" id="TPG62172.1"/>
    </source>
</evidence>
<accession>A0A502GKX3</accession>
<dbReference type="SUPFAM" id="SSF51419">
    <property type="entry name" value="PLP-binding barrel"/>
    <property type="match status" value="1"/>
</dbReference>
<dbReference type="CDD" id="cd06818">
    <property type="entry name" value="PLPDE_III_cryptic_DSD"/>
    <property type="match status" value="1"/>
</dbReference>
<evidence type="ECO:0000256" key="1">
    <source>
        <dbReference type="ARBA" id="ARBA00005323"/>
    </source>
</evidence>
<organism evidence="4 5">
    <name type="scientific">Ewingella americana</name>
    <dbReference type="NCBI Taxonomy" id="41202"/>
    <lineage>
        <taxon>Bacteria</taxon>
        <taxon>Pseudomonadati</taxon>
        <taxon>Pseudomonadota</taxon>
        <taxon>Gammaproteobacteria</taxon>
        <taxon>Enterobacterales</taxon>
        <taxon>Yersiniaceae</taxon>
        <taxon>Ewingella</taxon>
    </lineage>
</organism>
<dbReference type="InterPro" id="IPR042208">
    <property type="entry name" value="D-ser_dehydrat-like_sf"/>
</dbReference>
<dbReference type="InterPro" id="IPR001608">
    <property type="entry name" value="Ala_racemase_N"/>
</dbReference>
<gene>
    <name evidence="4" type="ORF">EAH77_12110</name>
</gene>
<dbReference type="Gene3D" id="3.20.20.10">
    <property type="entry name" value="Alanine racemase"/>
    <property type="match status" value="1"/>
</dbReference>
<proteinExistence type="inferred from homology"/>